<evidence type="ECO:0000313" key="2">
    <source>
        <dbReference type="Proteomes" id="UP000054359"/>
    </source>
</evidence>
<protein>
    <submittedName>
        <fullName evidence="1">Uncharacterized protein</fullName>
    </submittedName>
</protein>
<dbReference type="Proteomes" id="UP000054359">
    <property type="component" value="Unassembled WGS sequence"/>
</dbReference>
<accession>A0A087V1G3</accession>
<gene>
    <name evidence="1" type="ORF">X975_25609</name>
</gene>
<dbReference type="AlphaFoldDB" id="A0A087V1G3"/>
<evidence type="ECO:0000313" key="1">
    <source>
        <dbReference type="EMBL" id="KFM83452.1"/>
    </source>
</evidence>
<proteinExistence type="predicted"/>
<feature type="non-terminal residue" evidence="1">
    <location>
        <position position="109"/>
    </location>
</feature>
<reference evidence="1 2" key="1">
    <citation type="submission" date="2013-11" db="EMBL/GenBank/DDBJ databases">
        <title>Genome sequencing of Stegodyphus mimosarum.</title>
        <authorList>
            <person name="Bechsgaard J."/>
        </authorList>
    </citation>
    <scope>NUCLEOTIDE SEQUENCE [LARGE SCALE GENOMIC DNA]</scope>
</reference>
<sequence>MNWNYVNTDRKVILVHVMKHMLDISSGEQILKIMPIWLQYQMCLCVTFTKLIQVSTTVLESQNEISYIFNQILDIPVEQFHVCNAYKTKFGKHHFCTVFTVCKKSHHDD</sequence>
<keyword evidence="2" id="KW-1185">Reference proteome</keyword>
<organism evidence="1 2">
    <name type="scientific">Stegodyphus mimosarum</name>
    <name type="common">African social velvet spider</name>
    <dbReference type="NCBI Taxonomy" id="407821"/>
    <lineage>
        <taxon>Eukaryota</taxon>
        <taxon>Metazoa</taxon>
        <taxon>Ecdysozoa</taxon>
        <taxon>Arthropoda</taxon>
        <taxon>Chelicerata</taxon>
        <taxon>Arachnida</taxon>
        <taxon>Araneae</taxon>
        <taxon>Araneomorphae</taxon>
        <taxon>Entelegynae</taxon>
        <taxon>Eresoidea</taxon>
        <taxon>Eresidae</taxon>
        <taxon>Stegodyphus</taxon>
    </lineage>
</organism>
<name>A0A087V1G3_STEMI</name>
<dbReference type="EMBL" id="KL822972">
    <property type="protein sequence ID" value="KFM83452.1"/>
    <property type="molecule type" value="Genomic_DNA"/>
</dbReference>